<evidence type="ECO:0000313" key="3">
    <source>
        <dbReference type="EMBL" id="MFC5720871.1"/>
    </source>
</evidence>
<dbReference type="SUPFAM" id="SSF50037">
    <property type="entry name" value="C-terminal domain of transcriptional repressors"/>
    <property type="match status" value="1"/>
</dbReference>
<dbReference type="InterPro" id="IPR007167">
    <property type="entry name" value="Fe-transptr_FeoA-like"/>
</dbReference>
<dbReference type="SMART" id="SM00899">
    <property type="entry name" value="FeoA"/>
    <property type="match status" value="1"/>
</dbReference>
<keyword evidence="1" id="KW-0408">Iron</keyword>
<dbReference type="RefSeq" id="WP_390316060.1">
    <property type="nucleotide sequence ID" value="NZ_JBHSPB010000006.1"/>
</dbReference>
<evidence type="ECO:0000313" key="4">
    <source>
        <dbReference type="Proteomes" id="UP001596083"/>
    </source>
</evidence>
<keyword evidence="4" id="KW-1185">Reference proteome</keyword>
<organism evidence="3 4">
    <name type="scientific">Streptomyces gamaensis</name>
    <dbReference type="NCBI Taxonomy" id="1763542"/>
    <lineage>
        <taxon>Bacteria</taxon>
        <taxon>Bacillati</taxon>
        <taxon>Actinomycetota</taxon>
        <taxon>Actinomycetes</taxon>
        <taxon>Kitasatosporales</taxon>
        <taxon>Streptomycetaceae</taxon>
        <taxon>Streptomyces</taxon>
    </lineage>
</organism>
<dbReference type="Proteomes" id="UP001596083">
    <property type="component" value="Unassembled WGS sequence"/>
</dbReference>
<proteinExistence type="predicted"/>
<feature type="domain" description="Ferrous iron transporter FeoA-like" evidence="2">
    <location>
        <begin position="1"/>
        <end position="72"/>
    </location>
</feature>
<dbReference type="Pfam" id="PF04023">
    <property type="entry name" value="FeoA"/>
    <property type="match status" value="1"/>
</dbReference>
<dbReference type="Gene3D" id="2.30.30.90">
    <property type="match status" value="1"/>
</dbReference>
<accession>A0ABW0YZN0</accession>
<reference evidence="4" key="1">
    <citation type="journal article" date="2019" name="Int. J. Syst. Evol. Microbiol.">
        <title>The Global Catalogue of Microorganisms (GCM) 10K type strain sequencing project: providing services to taxonomists for standard genome sequencing and annotation.</title>
        <authorList>
            <consortium name="The Broad Institute Genomics Platform"/>
            <consortium name="The Broad Institute Genome Sequencing Center for Infectious Disease"/>
            <person name="Wu L."/>
            <person name="Ma J."/>
        </authorList>
    </citation>
    <scope>NUCLEOTIDE SEQUENCE [LARGE SCALE GENOMIC DNA]</scope>
    <source>
        <strain evidence="4">CGMCC 4.7304</strain>
    </source>
</reference>
<dbReference type="EMBL" id="JBHSPB010000006">
    <property type="protein sequence ID" value="MFC5720871.1"/>
    <property type="molecule type" value="Genomic_DNA"/>
</dbReference>
<gene>
    <name evidence="3" type="ORF">ACFP1Z_11905</name>
</gene>
<dbReference type="InterPro" id="IPR038157">
    <property type="entry name" value="FeoA_core_dom"/>
</dbReference>
<protein>
    <submittedName>
        <fullName evidence="3">Ferrous iron transport protein A</fullName>
    </submittedName>
</protein>
<comment type="caution">
    <text evidence="3">The sequence shown here is derived from an EMBL/GenBank/DDBJ whole genome shotgun (WGS) entry which is preliminary data.</text>
</comment>
<sequence>MTLRDCAPDARIRIDGLSLPAGDRLRLTELGFVRGQELRVVARGAAGGLLVALGDARIALDADTTRGIRVSAGG</sequence>
<name>A0ABW0YZN0_9ACTN</name>
<evidence type="ECO:0000256" key="1">
    <source>
        <dbReference type="ARBA" id="ARBA00023004"/>
    </source>
</evidence>
<dbReference type="InterPro" id="IPR008988">
    <property type="entry name" value="Transcriptional_repressor_C"/>
</dbReference>
<evidence type="ECO:0000259" key="2">
    <source>
        <dbReference type="SMART" id="SM00899"/>
    </source>
</evidence>